<dbReference type="GO" id="GO:0031966">
    <property type="term" value="C:mitochondrial membrane"/>
    <property type="evidence" value="ECO:0007669"/>
    <property type="project" value="UniProtKB-SubCell"/>
</dbReference>
<evidence type="ECO:0000256" key="3">
    <source>
        <dbReference type="ARBA" id="ARBA00009025"/>
    </source>
</evidence>
<evidence type="ECO:0000256" key="5">
    <source>
        <dbReference type="ARBA" id="ARBA00021006"/>
    </source>
</evidence>
<comment type="function">
    <text evidence="17">Core subunit of the mitochondrial membrane respiratory chain NADH dehydrogenase (Complex I) which catalyzes electron transfer from NADH through the respiratory chain, using ubiquinone as an electron acceptor. Essential for the catalytic activity and assembly of complex I.</text>
</comment>
<comment type="similarity">
    <text evidence="3 17">Belongs to the complex I subunit 4 family.</text>
</comment>
<dbReference type="AlphaFoldDB" id="A0A6M9ATX3"/>
<feature type="transmembrane region" description="Helical" evidence="17">
    <location>
        <begin position="336"/>
        <end position="359"/>
    </location>
</feature>
<evidence type="ECO:0000256" key="6">
    <source>
        <dbReference type="ARBA" id="ARBA00022448"/>
    </source>
</evidence>
<keyword evidence="14 17" id="KW-0496">Mitochondrion</keyword>
<evidence type="ECO:0000256" key="12">
    <source>
        <dbReference type="ARBA" id="ARBA00023027"/>
    </source>
</evidence>
<name>A0A6M9ATX3_9HYME</name>
<dbReference type="GO" id="GO:0003954">
    <property type="term" value="F:NADH dehydrogenase activity"/>
    <property type="evidence" value="ECO:0007669"/>
    <property type="project" value="TreeGrafter"/>
</dbReference>
<evidence type="ECO:0000256" key="13">
    <source>
        <dbReference type="ARBA" id="ARBA00023075"/>
    </source>
</evidence>
<feature type="transmembrane region" description="Helical" evidence="17">
    <location>
        <begin position="207"/>
        <end position="226"/>
    </location>
</feature>
<feature type="transmembrane region" description="Helical" evidence="17">
    <location>
        <begin position="296"/>
        <end position="316"/>
    </location>
</feature>
<dbReference type="GO" id="GO:0042773">
    <property type="term" value="P:ATP synthesis coupled electron transport"/>
    <property type="evidence" value="ECO:0007669"/>
    <property type="project" value="InterPro"/>
</dbReference>
<dbReference type="PANTHER" id="PTHR43507">
    <property type="entry name" value="NADH-UBIQUINONE OXIDOREDUCTASE CHAIN 4"/>
    <property type="match status" value="1"/>
</dbReference>
<keyword evidence="6 17" id="KW-0813">Transport</keyword>
<evidence type="ECO:0000256" key="2">
    <source>
        <dbReference type="ARBA" id="ARBA00004225"/>
    </source>
</evidence>
<feature type="domain" description="NADH:quinone oxidoreductase/Mrp antiporter transmembrane" evidence="18">
    <location>
        <begin position="98"/>
        <end position="380"/>
    </location>
</feature>
<evidence type="ECO:0000256" key="8">
    <source>
        <dbReference type="ARBA" id="ARBA00022692"/>
    </source>
</evidence>
<feature type="transmembrane region" description="Helical" evidence="17">
    <location>
        <begin position="238"/>
        <end position="259"/>
    </location>
</feature>
<dbReference type="GO" id="GO:0048039">
    <property type="term" value="F:ubiquinone binding"/>
    <property type="evidence" value="ECO:0007669"/>
    <property type="project" value="TreeGrafter"/>
</dbReference>
<feature type="transmembrane region" description="Helical" evidence="17">
    <location>
        <begin position="21"/>
        <end position="43"/>
    </location>
</feature>
<feature type="transmembrane region" description="Helical" evidence="17">
    <location>
        <begin position="410"/>
        <end position="433"/>
    </location>
</feature>
<evidence type="ECO:0000256" key="15">
    <source>
        <dbReference type="ARBA" id="ARBA00023136"/>
    </source>
</evidence>
<evidence type="ECO:0000256" key="14">
    <source>
        <dbReference type="ARBA" id="ARBA00023128"/>
    </source>
</evidence>
<evidence type="ECO:0000256" key="1">
    <source>
        <dbReference type="ARBA" id="ARBA00003257"/>
    </source>
</evidence>
<keyword evidence="7 17" id="KW-0679">Respiratory chain</keyword>
<evidence type="ECO:0000256" key="17">
    <source>
        <dbReference type="RuleBase" id="RU003297"/>
    </source>
</evidence>
<dbReference type="EC" id="7.1.1.2" evidence="4 17"/>
<evidence type="ECO:0000256" key="4">
    <source>
        <dbReference type="ARBA" id="ARBA00012944"/>
    </source>
</evidence>
<dbReference type="EMBL" id="MK051023">
    <property type="protein sequence ID" value="QKK69228.1"/>
    <property type="molecule type" value="Genomic_DNA"/>
</dbReference>
<keyword evidence="9" id="KW-1278">Translocase</keyword>
<reference evidence="19" key="1">
    <citation type="submission" date="2018-10" db="EMBL/GenBank/DDBJ databases">
        <title>Mitochondrial genome of four interrelated genera and Comparative analysis in the family Vespidae (Hymenoptera: Vespidae).</title>
        <authorList>
            <person name="Zhang Q.-H."/>
            <person name="Li T.-J."/>
        </authorList>
    </citation>
    <scope>NUCLEOTIDE SEQUENCE</scope>
</reference>
<keyword evidence="13 17" id="KW-0830">Ubiquinone</keyword>
<dbReference type="PRINTS" id="PR01437">
    <property type="entry name" value="NUOXDRDTASE4"/>
</dbReference>
<evidence type="ECO:0000256" key="10">
    <source>
        <dbReference type="ARBA" id="ARBA00022982"/>
    </source>
</evidence>
<evidence type="ECO:0000256" key="7">
    <source>
        <dbReference type="ARBA" id="ARBA00022660"/>
    </source>
</evidence>
<feature type="transmembrane region" description="Helical" evidence="17">
    <location>
        <begin position="170"/>
        <end position="195"/>
    </location>
</feature>
<evidence type="ECO:0000259" key="18">
    <source>
        <dbReference type="Pfam" id="PF00361"/>
    </source>
</evidence>
<dbReference type="InterPro" id="IPR001750">
    <property type="entry name" value="ND/Mrp_TM"/>
</dbReference>
<comment type="subcellular location">
    <subcellularLocation>
        <location evidence="2 17">Mitochondrion membrane</location>
        <topology evidence="2 17">Multi-pass membrane protein</topology>
    </subcellularLocation>
</comment>
<accession>A0A6M9ATX3</accession>
<evidence type="ECO:0000256" key="11">
    <source>
        <dbReference type="ARBA" id="ARBA00022989"/>
    </source>
</evidence>
<comment type="function">
    <text evidence="1">Core subunit of the mitochondrial membrane respiratory chain NADH dehydrogenase (Complex I) that is believed to belong to the minimal assembly required for catalysis. Complex I functions in the transfer of electrons from NADH to the respiratory chain. The immediate electron acceptor for the enzyme is believed to be ubiquinone.</text>
</comment>
<keyword evidence="10 17" id="KW-0249">Electron transport</keyword>
<geneLocation type="mitochondrion" evidence="19"/>
<evidence type="ECO:0000313" key="19">
    <source>
        <dbReference type="EMBL" id="QKK69228.1"/>
    </source>
</evidence>
<gene>
    <name evidence="19" type="primary">ND4</name>
</gene>
<organism evidence="19">
    <name type="scientific">Antodynerus aff. limbatus GX</name>
    <dbReference type="NCBI Taxonomy" id="2742725"/>
    <lineage>
        <taxon>Eukaryota</taxon>
        <taxon>Metazoa</taxon>
        <taxon>Ecdysozoa</taxon>
        <taxon>Arthropoda</taxon>
        <taxon>Hexapoda</taxon>
        <taxon>Insecta</taxon>
        <taxon>Pterygota</taxon>
        <taxon>Neoptera</taxon>
        <taxon>Endopterygota</taxon>
        <taxon>Hymenoptera</taxon>
        <taxon>Apocrita</taxon>
        <taxon>Aculeata</taxon>
        <taxon>Vespoidea</taxon>
        <taxon>Vespidae</taxon>
        <taxon>Vespidae incertae sedis</taxon>
        <taxon>Antodynerus</taxon>
    </lineage>
</organism>
<feature type="transmembrane region" description="Helical" evidence="17">
    <location>
        <begin position="371"/>
        <end position="390"/>
    </location>
</feature>
<keyword evidence="12 17" id="KW-0520">NAD</keyword>
<evidence type="ECO:0000256" key="9">
    <source>
        <dbReference type="ARBA" id="ARBA00022967"/>
    </source>
</evidence>
<feature type="transmembrane region" description="Helical" evidence="17">
    <location>
        <begin position="84"/>
        <end position="117"/>
    </location>
</feature>
<keyword evidence="11 17" id="KW-1133">Transmembrane helix</keyword>
<proteinExistence type="inferred from homology"/>
<dbReference type="GO" id="GO:0015990">
    <property type="term" value="P:electron transport coupled proton transport"/>
    <property type="evidence" value="ECO:0007669"/>
    <property type="project" value="TreeGrafter"/>
</dbReference>
<comment type="catalytic activity">
    <reaction evidence="16 17">
        <text>a ubiquinone + NADH + 5 H(+)(in) = a ubiquinol + NAD(+) + 4 H(+)(out)</text>
        <dbReference type="Rhea" id="RHEA:29091"/>
        <dbReference type="Rhea" id="RHEA-COMP:9565"/>
        <dbReference type="Rhea" id="RHEA-COMP:9566"/>
        <dbReference type="ChEBI" id="CHEBI:15378"/>
        <dbReference type="ChEBI" id="CHEBI:16389"/>
        <dbReference type="ChEBI" id="CHEBI:17976"/>
        <dbReference type="ChEBI" id="CHEBI:57540"/>
        <dbReference type="ChEBI" id="CHEBI:57945"/>
        <dbReference type="EC" id="7.1.1.2"/>
    </reaction>
</comment>
<dbReference type="InterPro" id="IPR003918">
    <property type="entry name" value="NADH_UbQ_OxRdtase"/>
</dbReference>
<dbReference type="PANTHER" id="PTHR43507:SF20">
    <property type="entry name" value="NADH-UBIQUINONE OXIDOREDUCTASE CHAIN 4"/>
    <property type="match status" value="1"/>
</dbReference>
<dbReference type="GO" id="GO:0008137">
    <property type="term" value="F:NADH dehydrogenase (ubiquinone) activity"/>
    <property type="evidence" value="ECO:0007669"/>
    <property type="project" value="UniProtKB-UniRule"/>
</dbReference>
<feature type="transmembrane region" description="Helical" evidence="17">
    <location>
        <begin position="55"/>
        <end position="72"/>
    </location>
</feature>
<sequence>MKYYLFLIFSFGVLKFTFDNLYMIGILLMFLMILNCNMNFGMWMEIYSIFSYDFYSFYLIILSIFIISIVFLMKMEKLTKIYILVLLVILVMSFSTFNLLMFYFLFEISLLPIFMLILYNGYTFERFEASLYMFFFTMISSVPFLIILLNIMKCTGSLMFSVLEFTEVKLWAVSFLIMMMVFLVKMPVFFIHIWLPKAHVEAPVYGSMILAGILLKLGSYGILRMYQIFFLNAISLSNYLISFSLIGGLVMSFVCLVQIDMKMLVAYSSVVHMSLLIASMSTLSSIGFIGSYLMMIGHGLCSSGLFFIVNVSYSRMGSRLLYFNKGMVNLDPTLSMWWFLMCISNFSAPLTLSLIAEILMMSSLISFDKMLMLYMMMTCFLSSAYSLYFFSYSQHGESNFMSMKFGKVEVLEYLILFIHWFILNVLIFSLNLFMI</sequence>
<protein>
    <recommendedName>
        <fullName evidence="5 17">NADH-ubiquinone oxidoreductase chain 4</fullName>
        <ecNumber evidence="4 17">7.1.1.2</ecNumber>
    </recommendedName>
</protein>
<feature type="transmembrane region" description="Helical" evidence="17">
    <location>
        <begin position="265"/>
        <end position="289"/>
    </location>
</feature>
<keyword evidence="8 17" id="KW-0812">Transmembrane</keyword>
<evidence type="ECO:0000256" key="16">
    <source>
        <dbReference type="ARBA" id="ARBA00049551"/>
    </source>
</evidence>
<dbReference type="Pfam" id="PF00361">
    <property type="entry name" value="Proton_antipo_M"/>
    <property type="match status" value="1"/>
</dbReference>
<keyword evidence="15 17" id="KW-0472">Membrane</keyword>
<feature type="transmembrane region" description="Helical" evidence="17">
    <location>
        <begin position="129"/>
        <end position="149"/>
    </location>
</feature>